<organism evidence="5 6">
    <name type="scientific">Acidipropionibacterium acidipropionici (strain ATCC 4875 / DSM 20272 / JCM 6432 / NBRC 12425 / NCIMB 8070 / 4)</name>
    <name type="common">Propionibacterium acidipropionici</name>
    <dbReference type="NCBI Taxonomy" id="1171373"/>
    <lineage>
        <taxon>Bacteria</taxon>
        <taxon>Bacillati</taxon>
        <taxon>Actinomycetota</taxon>
        <taxon>Actinomycetes</taxon>
        <taxon>Propionibacteriales</taxon>
        <taxon>Propionibacteriaceae</taxon>
        <taxon>Acidipropionibacterium</taxon>
    </lineage>
</organism>
<proteinExistence type="inferred from homology"/>
<evidence type="ECO:0000256" key="2">
    <source>
        <dbReference type="ARBA" id="ARBA00022598"/>
    </source>
</evidence>
<dbReference type="HOGENOM" id="CLU_000022_59_3_11"/>
<dbReference type="PATRIC" id="fig|1171373.8.peg.1384"/>
<dbReference type="EC" id="6.2.1.26" evidence="5"/>
<protein>
    <submittedName>
        <fullName evidence="5">O-succinylbenzoic acid-CoA ligase (2-succinylbenzoate--CoA ligase)</fullName>
        <ecNumber evidence="5">6.2.1.26</ecNumber>
    </submittedName>
</protein>
<dbReference type="PANTHER" id="PTHR43201:SF5">
    <property type="entry name" value="MEDIUM-CHAIN ACYL-COA LIGASE ACSF2, MITOCHONDRIAL"/>
    <property type="match status" value="1"/>
</dbReference>
<accession>K7RW61</accession>
<sequence>MNLLSNARVVRVERSAEDVSWLMGRLEALFTGATTSVLVPAGGEEMPPAVVTDVEKRAVRDLDDVRLVVRTSGSTTGHGRLVGLSADQLRASIEATDERIGGPGTWVLALPPHHIAGLQVVARSVLAGTTPQVLAGSFSPDNLADGVEEALSRDRTVHVSLVPTQLLDALASRRATDSLARCTSVLVGGAAADPALVERAREASIPVLLTYGMSETCGGCVYDGSPLTGARVALGQGPGSGDSSGRVWLGGPMVMSGYLDGELGVTVADSTRWLATSDLGHLESGRLVIDGRIDDVIITGGLKVNASEVAAAVRTTGMVEHATVVGLPDPRWGQVVTAVVVPSTAWDGPEALREAVAERLPRTHAPRLVVTVADIPMLESGKVDRISAGAAARRARDEGRAWHRD</sequence>
<dbReference type="GO" id="GO:0008756">
    <property type="term" value="F:o-succinylbenzoate-CoA ligase activity"/>
    <property type="evidence" value="ECO:0007669"/>
    <property type="project" value="UniProtKB-EC"/>
</dbReference>
<evidence type="ECO:0000259" key="4">
    <source>
        <dbReference type="Pfam" id="PF13193"/>
    </source>
</evidence>
<dbReference type="PANTHER" id="PTHR43201">
    <property type="entry name" value="ACYL-COA SYNTHETASE"/>
    <property type="match status" value="1"/>
</dbReference>
<dbReference type="STRING" id="1171373.PACID_13910"/>
<dbReference type="eggNOG" id="COG0318">
    <property type="taxonomic scope" value="Bacteria"/>
</dbReference>
<dbReference type="EMBL" id="CP003493">
    <property type="protein sequence ID" value="AFV89208.1"/>
    <property type="molecule type" value="Genomic_DNA"/>
</dbReference>
<name>K7RW61_ACIA4</name>
<keyword evidence="2 5" id="KW-0436">Ligase</keyword>
<dbReference type="Pfam" id="PF00501">
    <property type="entry name" value="AMP-binding"/>
    <property type="match status" value="1"/>
</dbReference>
<dbReference type="GO" id="GO:0031956">
    <property type="term" value="F:medium-chain fatty acid-CoA ligase activity"/>
    <property type="evidence" value="ECO:0007669"/>
    <property type="project" value="TreeGrafter"/>
</dbReference>
<dbReference type="Gene3D" id="3.40.50.12780">
    <property type="entry name" value="N-terminal domain of ligase-like"/>
    <property type="match status" value="1"/>
</dbReference>
<reference evidence="5 6" key="1">
    <citation type="journal article" date="2012" name="BMC Genomics">
        <title>The genome sequence of Propionibacterium acidipropionici provides insights into its biotechnological and industrial potential.</title>
        <authorList>
            <person name="Parizzi L.P."/>
            <person name="Grassi M.C."/>
            <person name="Llerena L.A."/>
            <person name="Carazzolle M.F."/>
            <person name="Queiroz V.L."/>
            <person name="Lunardi I."/>
            <person name="Zeidler A.F."/>
            <person name="Teixeira P.J."/>
            <person name="Mieczkowski P."/>
            <person name="Rincones J."/>
            <person name="Pereira G.A."/>
        </authorList>
    </citation>
    <scope>NUCLEOTIDE SEQUENCE [LARGE SCALE GENOMIC DNA]</scope>
    <source>
        <strain evidence="6">ATCC 4875 / DSM 20272 / JCM 6432 / NBRC 12425 / NCIMB 8070</strain>
    </source>
</reference>
<dbReference type="InterPro" id="IPR045851">
    <property type="entry name" value="AMP-bd_C_sf"/>
</dbReference>
<dbReference type="InterPro" id="IPR025110">
    <property type="entry name" value="AMP-bd_C"/>
</dbReference>
<feature type="domain" description="AMP-dependent synthetase/ligase" evidence="3">
    <location>
        <begin position="55"/>
        <end position="259"/>
    </location>
</feature>
<gene>
    <name evidence="5" type="ordered locus">PACID_13910</name>
</gene>
<feature type="domain" description="AMP-binding enzyme C-terminal" evidence="4">
    <location>
        <begin position="308"/>
        <end position="382"/>
    </location>
</feature>
<evidence type="ECO:0000313" key="6">
    <source>
        <dbReference type="Proteomes" id="UP000000214"/>
    </source>
</evidence>
<comment type="similarity">
    <text evidence="1">Belongs to the ATP-dependent AMP-binding enzyme family.</text>
</comment>
<evidence type="ECO:0000313" key="5">
    <source>
        <dbReference type="EMBL" id="AFV89208.1"/>
    </source>
</evidence>
<evidence type="ECO:0000259" key="3">
    <source>
        <dbReference type="Pfam" id="PF00501"/>
    </source>
</evidence>
<dbReference type="KEGG" id="pbo:PACID_13910"/>
<dbReference type="Pfam" id="PF13193">
    <property type="entry name" value="AMP-binding_C"/>
    <property type="match status" value="1"/>
</dbReference>
<dbReference type="SUPFAM" id="SSF56801">
    <property type="entry name" value="Acetyl-CoA synthetase-like"/>
    <property type="match status" value="1"/>
</dbReference>
<dbReference type="InterPro" id="IPR000873">
    <property type="entry name" value="AMP-dep_synth/lig_dom"/>
</dbReference>
<evidence type="ECO:0000256" key="1">
    <source>
        <dbReference type="ARBA" id="ARBA00006432"/>
    </source>
</evidence>
<dbReference type="GO" id="GO:0006631">
    <property type="term" value="P:fatty acid metabolic process"/>
    <property type="evidence" value="ECO:0007669"/>
    <property type="project" value="TreeGrafter"/>
</dbReference>
<dbReference type="AlphaFoldDB" id="K7RW61"/>
<dbReference type="Gene3D" id="3.30.300.30">
    <property type="match status" value="1"/>
</dbReference>
<dbReference type="Proteomes" id="UP000000214">
    <property type="component" value="Chromosome"/>
</dbReference>
<dbReference type="InterPro" id="IPR042099">
    <property type="entry name" value="ANL_N_sf"/>
</dbReference>